<feature type="transmembrane region" description="Helical" evidence="1">
    <location>
        <begin position="82"/>
        <end position="103"/>
    </location>
</feature>
<evidence type="ECO:0000313" key="3">
    <source>
        <dbReference type="Proteomes" id="UP000516018"/>
    </source>
</evidence>
<name>A0A7H0FVW3_9GAMM</name>
<gene>
    <name evidence="2" type="ORF">H8B22_11870</name>
</gene>
<keyword evidence="1" id="KW-1133">Transmembrane helix</keyword>
<accession>A0A7H0FVW3</accession>
<sequence length="105" mass="11722">MAVLFLFLFFFAFALTIVYIFAVSRLRAQLEQKAPDYWSRIGRATTFGKGQALGIINNLYTREMSEVCGGMGASSWLGSVRWLFPITMVLNTGVILLIARLHAQG</sequence>
<dbReference type="EMBL" id="CP060820">
    <property type="protein sequence ID" value="QNP40179.1"/>
    <property type="molecule type" value="Genomic_DNA"/>
</dbReference>
<protein>
    <submittedName>
        <fullName evidence="2">Uncharacterized protein</fullName>
    </submittedName>
</protein>
<evidence type="ECO:0000256" key="1">
    <source>
        <dbReference type="SAM" id="Phobius"/>
    </source>
</evidence>
<keyword evidence="3" id="KW-1185">Reference proteome</keyword>
<dbReference type="KEGG" id="lsx:H8B22_11870"/>
<keyword evidence="1" id="KW-0472">Membrane</keyword>
<dbReference type="Proteomes" id="UP000516018">
    <property type="component" value="Chromosome"/>
</dbReference>
<dbReference type="RefSeq" id="WP_187711622.1">
    <property type="nucleotide sequence ID" value="NZ_CP060820.1"/>
</dbReference>
<organism evidence="2 3">
    <name type="scientific">Agrilutibacter terrestris</name>
    <dbReference type="NCBI Taxonomy" id="2865112"/>
    <lineage>
        <taxon>Bacteria</taxon>
        <taxon>Pseudomonadati</taxon>
        <taxon>Pseudomonadota</taxon>
        <taxon>Gammaproteobacteria</taxon>
        <taxon>Lysobacterales</taxon>
        <taxon>Lysobacteraceae</taxon>
        <taxon>Agrilutibacter</taxon>
    </lineage>
</organism>
<keyword evidence="1" id="KW-0812">Transmembrane</keyword>
<proteinExistence type="predicted"/>
<evidence type="ECO:0000313" key="2">
    <source>
        <dbReference type="EMBL" id="QNP40179.1"/>
    </source>
</evidence>
<reference evidence="2 3" key="1">
    <citation type="submission" date="2020-08" db="EMBL/GenBank/DDBJ databases">
        <title>Lysobacter sp. II4 sp. nov., isolated from soil.</title>
        <authorList>
            <person name="Woo C.Y."/>
            <person name="Kim J."/>
        </authorList>
    </citation>
    <scope>NUCLEOTIDE SEQUENCE [LARGE SCALE GENOMIC DNA]</scope>
    <source>
        <strain evidence="2 3">II4</strain>
    </source>
</reference>
<dbReference type="AlphaFoldDB" id="A0A7H0FVW3"/>